<name>A0AAD5MHC8_PARTN</name>
<dbReference type="GO" id="GO:0005524">
    <property type="term" value="F:ATP binding"/>
    <property type="evidence" value="ECO:0007669"/>
    <property type="project" value="InterPro"/>
</dbReference>
<dbReference type="GO" id="GO:0004672">
    <property type="term" value="F:protein kinase activity"/>
    <property type="evidence" value="ECO:0007669"/>
    <property type="project" value="InterPro"/>
</dbReference>
<dbReference type="EMBL" id="JAHQIW010002911">
    <property type="protein sequence ID" value="KAJ1356798.1"/>
    <property type="molecule type" value="Genomic_DNA"/>
</dbReference>
<organism evidence="3 4">
    <name type="scientific">Parelaphostrongylus tenuis</name>
    <name type="common">Meningeal worm</name>
    <dbReference type="NCBI Taxonomy" id="148309"/>
    <lineage>
        <taxon>Eukaryota</taxon>
        <taxon>Metazoa</taxon>
        <taxon>Ecdysozoa</taxon>
        <taxon>Nematoda</taxon>
        <taxon>Chromadorea</taxon>
        <taxon>Rhabditida</taxon>
        <taxon>Rhabditina</taxon>
        <taxon>Rhabditomorpha</taxon>
        <taxon>Strongyloidea</taxon>
        <taxon>Metastrongylidae</taxon>
        <taxon>Parelaphostrongylus</taxon>
    </lineage>
</organism>
<dbReference type="SMART" id="SM00220">
    <property type="entry name" value="S_TKc"/>
    <property type="match status" value="1"/>
</dbReference>
<accession>A0AAD5MHC8</accession>
<gene>
    <name evidence="3" type="primary">SCYL2_2</name>
    <name evidence="3" type="ORF">KIN20_014594</name>
</gene>
<dbReference type="PROSITE" id="PS50011">
    <property type="entry name" value="PROTEIN_KINASE_DOM"/>
    <property type="match status" value="1"/>
</dbReference>
<sequence>DSLAFATEPVFACLANCLCRPEHVSASSSSAASTHLNNVKFSEVEIKHGLFQLGEALSFLHIDAGILHRNVTPESVIVNDRGAWKLAGFKFSIQGRSVSPGKFAYETFNWDIHLPAISQPNLDYLAPEYVVGGGCDSHSDIYSLGVLSYAVFNECRPPFEHKNDLDRFKKNMEKLNNFQGRIELIPPVLLNDLKMSEICEIRPDAIQFTKIAHFNDPLVKTLNFFESLVQMENSRKIQFFKSLPGVLVRFEKRVLLQKVLPHLSCEFSTPDLIPFISPSVFLIIEQVTKEQFSSDILPKIIPLFSMDKPYQIALLLLQRMELLLEKALEEHVKSYILPPICNALSSETMRIQELCISVVPNISKLGTR</sequence>
<dbReference type="Gene3D" id="1.10.510.10">
    <property type="entry name" value="Transferase(Phosphotransferase) domain 1"/>
    <property type="match status" value="1"/>
</dbReference>
<dbReference type="AlphaFoldDB" id="A0AAD5MHC8"/>
<feature type="domain" description="Protein kinase" evidence="2">
    <location>
        <begin position="1"/>
        <end position="219"/>
    </location>
</feature>
<keyword evidence="4" id="KW-1185">Reference proteome</keyword>
<dbReference type="PANTHER" id="PTHR12984">
    <property type="entry name" value="SCY1-RELATED S/T PROTEIN KINASE-LIKE"/>
    <property type="match status" value="1"/>
</dbReference>
<dbReference type="PANTHER" id="PTHR12984:SF6">
    <property type="entry name" value="SCY1-LIKE PROTEIN 2"/>
    <property type="match status" value="1"/>
</dbReference>
<dbReference type="Gene3D" id="1.25.10.10">
    <property type="entry name" value="Leucine-rich Repeat Variant"/>
    <property type="match status" value="1"/>
</dbReference>
<dbReference type="Proteomes" id="UP001196413">
    <property type="component" value="Unassembled WGS sequence"/>
</dbReference>
<dbReference type="Pfam" id="PF00069">
    <property type="entry name" value="Pkinase"/>
    <property type="match status" value="1"/>
</dbReference>
<feature type="non-terminal residue" evidence="3">
    <location>
        <position position="368"/>
    </location>
</feature>
<evidence type="ECO:0000256" key="1">
    <source>
        <dbReference type="ARBA" id="ARBA00038349"/>
    </source>
</evidence>
<protein>
    <submittedName>
        <fullName evidence="3">SCY1-like protein 2</fullName>
    </submittedName>
</protein>
<dbReference type="InterPro" id="IPR051177">
    <property type="entry name" value="CIK-Related_Protein"/>
</dbReference>
<dbReference type="InterPro" id="IPR011009">
    <property type="entry name" value="Kinase-like_dom_sf"/>
</dbReference>
<reference evidence="3" key="1">
    <citation type="submission" date="2021-06" db="EMBL/GenBank/DDBJ databases">
        <title>Parelaphostrongylus tenuis whole genome reference sequence.</title>
        <authorList>
            <person name="Garwood T.J."/>
            <person name="Larsen P.A."/>
            <person name="Fountain-Jones N.M."/>
            <person name="Garbe J.R."/>
            <person name="Macchietto M.G."/>
            <person name="Kania S.A."/>
            <person name="Gerhold R.W."/>
            <person name="Richards J.E."/>
            <person name="Wolf T.M."/>
        </authorList>
    </citation>
    <scope>NUCLEOTIDE SEQUENCE</scope>
    <source>
        <strain evidence="3">MNPRO001-30</strain>
        <tissue evidence="3">Meninges</tissue>
    </source>
</reference>
<evidence type="ECO:0000259" key="2">
    <source>
        <dbReference type="PROSITE" id="PS50011"/>
    </source>
</evidence>
<comment type="similarity">
    <text evidence="1">Belongs to the protein kinase superfamily.</text>
</comment>
<evidence type="ECO:0000313" key="4">
    <source>
        <dbReference type="Proteomes" id="UP001196413"/>
    </source>
</evidence>
<dbReference type="InterPro" id="IPR011989">
    <property type="entry name" value="ARM-like"/>
</dbReference>
<proteinExistence type="inferred from homology"/>
<comment type="caution">
    <text evidence="3">The sequence shown here is derived from an EMBL/GenBank/DDBJ whole genome shotgun (WGS) entry which is preliminary data.</text>
</comment>
<evidence type="ECO:0000313" key="3">
    <source>
        <dbReference type="EMBL" id="KAJ1356798.1"/>
    </source>
</evidence>
<dbReference type="SUPFAM" id="SSF56112">
    <property type="entry name" value="Protein kinase-like (PK-like)"/>
    <property type="match status" value="1"/>
</dbReference>
<dbReference type="InterPro" id="IPR000719">
    <property type="entry name" value="Prot_kinase_dom"/>
</dbReference>